<keyword evidence="3" id="KW-1185">Reference proteome</keyword>
<dbReference type="Gene3D" id="3.90.1300.10">
    <property type="entry name" value="Amidase signature (AS) domain"/>
    <property type="match status" value="1"/>
</dbReference>
<dbReference type="Proteomes" id="UP000807504">
    <property type="component" value="Unassembled WGS sequence"/>
</dbReference>
<feature type="domain" description="Amidase" evidence="1">
    <location>
        <begin position="20"/>
        <end position="92"/>
    </location>
</feature>
<protein>
    <submittedName>
        <fullName evidence="2">Fatty-acid amide hydrolase 2-A like protein</fullName>
    </submittedName>
</protein>
<proteinExistence type="predicted"/>
<evidence type="ECO:0000313" key="2">
    <source>
        <dbReference type="EMBL" id="KAF8777437.1"/>
    </source>
</evidence>
<reference evidence="2" key="1">
    <citation type="journal article" date="2020" name="bioRxiv">
        <title>Chromosome-level reference genome of the European wasp spider Argiope bruennichi: a resource for studies on range expansion and evolutionary adaptation.</title>
        <authorList>
            <person name="Sheffer M.M."/>
            <person name="Hoppe A."/>
            <person name="Krehenwinkel H."/>
            <person name="Uhl G."/>
            <person name="Kuss A.W."/>
            <person name="Jensen L."/>
            <person name="Jensen C."/>
            <person name="Gillespie R.G."/>
            <person name="Hoff K.J."/>
            <person name="Prost S."/>
        </authorList>
    </citation>
    <scope>NUCLEOTIDE SEQUENCE</scope>
</reference>
<keyword evidence="2" id="KW-0378">Hydrolase</keyword>
<dbReference type="InterPro" id="IPR023631">
    <property type="entry name" value="Amidase_dom"/>
</dbReference>
<dbReference type="EMBL" id="JABXBU010002072">
    <property type="protein sequence ID" value="KAF8777437.1"/>
    <property type="molecule type" value="Genomic_DNA"/>
</dbReference>
<dbReference type="GO" id="GO:0012505">
    <property type="term" value="C:endomembrane system"/>
    <property type="evidence" value="ECO:0007669"/>
    <property type="project" value="TreeGrafter"/>
</dbReference>
<dbReference type="PANTHER" id="PTHR43372:SF4">
    <property type="entry name" value="FATTY-ACID AMIDE HYDROLASE 2"/>
    <property type="match status" value="1"/>
</dbReference>
<sequence length="129" mass="14789">MKSATTLAEEIREGKLKSEDVVEAYIDRILEVDPYINATVERCFEVALKEAREADSLVDSGKYTKEQLAETKPLLGIPVTIKCVLRVKALETDKLTTITGPRRRRELINHNGILCRNRHFEGNWEESRF</sequence>
<name>A0A8T0ENT8_ARGBR</name>
<dbReference type="GO" id="GO:0016787">
    <property type="term" value="F:hydrolase activity"/>
    <property type="evidence" value="ECO:0007669"/>
    <property type="project" value="UniProtKB-KW"/>
</dbReference>
<dbReference type="PANTHER" id="PTHR43372">
    <property type="entry name" value="FATTY-ACID AMIDE HYDROLASE"/>
    <property type="match status" value="1"/>
</dbReference>
<dbReference type="InterPro" id="IPR036928">
    <property type="entry name" value="AS_sf"/>
</dbReference>
<dbReference type="AlphaFoldDB" id="A0A8T0ENT8"/>
<organism evidence="2 3">
    <name type="scientific">Argiope bruennichi</name>
    <name type="common">Wasp spider</name>
    <name type="synonym">Aranea bruennichi</name>
    <dbReference type="NCBI Taxonomy" id="94029"/>
    <lineage>
        <taxon>Eukaryota</taxon>
        <taxon>Metazoa</taxon>
        <taxon>Ecdysozoa</taxon>
        <taxon>Arthropoda</taxon>
        <taxon>Chelicerata</taxon>
        <taxon>Arachnida</taxon>
        <taxon>Araneae</taxon>
        <taxon>Araneomorphae</taxon>
        <taxon>Entelegynae</taxon>
        <taxon>Araneoidea</taxon>
        <taxon>Araneidae</taxon>
        <taxon>Argiope</taxon>
    </lineage>
</organism>
<dbReference type="Pfam" id="PF01425">
    <property type="entry name" value="Amidase"/>
    <property type="match status" value="1"/>
</dbReference>
<evidence type="ECO:0000259" key="1">
    <source>
        <dbReference type="Pfam" id="PF01425"/>
    </source>
</evidence>
<accession>A0A8T0ENT8</accession>
<gene>
    <name evidence="2" type="ORF">HNY73_014299</name>
</gene>
<evidence type="ECO:0000313" key="3">
    <source>
        <dbReference type="Proteomes" id="UP000807504"/>
    </source>
</evidence>
<dbReference type="InterPro" id="IPR052739">
    <property type="entry name" value="FAAH2"/>
</dbReference>
<reference evidence="2" key="2">
    <citation type="submission" date="2020-06" db="EMBL/GenBank/DDBJ databases">
        <authorList>
            <person name="Sheffer M."/>
        </authorList>
    </citation>
    <scope>NUCLEOTIDE SEQUENCE</scope>
</reference>
<comment type="caution">
    <text evidence="2">The sequence shown here is derived from an EMBL/GenBank/DDBJ whole genome shotgun (WGS) entry which is preliminary data.</text>
</comment>
<dbReference type="SUPFAM" id="SSF75304">
    <property type="entry name" value="Amidase signature (AS) enzymes"/>
    <property type="match status" value="1"/>
</dbReference>